<name>A0AAD1ZUZ4_9LAMI</name>
<gene>
    <name evidence="2" type="ORF">FPE_LOCUS23429</name>
</gene>
<evidence type="ECO:0000313" key="2">
    <source>
        <dbReference type="EMBL" id="CAI9775999.1"/>
    </source>
</evidence>
<proteinExistence type="predicted"/>
<feature type="region of interest" description="Disordered" evidence="1">
    <location>
        <begin position="38"/>
        <end position="80"/>
    </location>
</feature>
<dbReference type="Proteomes" id="UP000834106">
    <property type="component" value="Chromosome 14"/>
</dbReference>
<reference evidence="2" key="1">
    <citation type="submission" date="2023-05" db="EMBL/GenBank/DDBJ databases">
        <authorList>
            <person name="Huff M."/>
        </authorList>
    </citation>
    <scope>NUCLEOTIDE SEQUENCE</scope>
</reference>
<keyword evidence="3" id="KW-1185">Reference proteome</keyword>
<evidence type="ECO:0000256" key="1">
    <source>
        <dbReference type="SAM" id="MobiDB-lite"/>
    </source>
</evidence>
<feature type="compositionally biased region" description="Basic and acidic residues" evidence="1">
    <location>
        <begin position="44"/>
        <end position="61"/>
    </location>
</feature>
<organism evidence="2 3">
    <name type="scientific">Fraxinus pennsylvanica</name>
    <dbReference type="NCBI Taxonomy" id="56036"/>
    <lineage>
        <taxon>Eukaryota</taxon>
        <taxon>Viridiplantae</taxon>
        <taxon>Streptophyta</taxon>
        <taxon>Embryophyta</taxon>
        <taxon>Tracheophyta</taxon>
        <taxon>Spermatophyta</taxon>
        <taxon>Magnoliopsida</taxon>
        <taxon>eudicotyledons</taxon>
        <taxon>Gunneridae</taxon>
        <taxon>Pentapetalae</taxon>
        <taxon>asterids</taxon>
        <taxon>lamiids</taxon>
        <taxon>Lamiales</taxon>
        <taxon>Oleaceae</taxon>
        <taxon>Oleeae</taxon>
        <taxon>Fraxinus</taxon>
    </lineage>
</organism>
<feature type="compositionally biased region" description="Basic residues" evidence="1">
    <location>
        <begin position="62"/>
        <end position="71"/>
    </location>
</feature>
<dbReference type="EMBL" id="OU503049">
    <property type="protein sequence ID" value="CAI9775999.1"/>
    <property type="molecule type" value="Genomic_DNA"/>
</dbReference>
<sequence length="105" mass="12073">MLSDIETLSNICEVILPPLPFNQQPQNLIQFFYKEASGSQNPVPDEKTENGKEGRRIEKQEGKRKKRKKKVVGADRRRGGGKTHKYWVFFHILISSNISSGLQKF</sequence>
<accession>A0AAD1ZUZ4</accession>
<protein>
    <submittedName>
        <fullName evidence="2">Uncharacterized protein</fullName>
    </submittedName>
</protein>
<dbReference type="AlphaFoldDB" id="A0AAD1ZUZ4"/>
<evidence type="ECO:0000313" key="3">
    <source>
        <dbReference type="Proteomes" id="UP000834106"/>
    </source>
</evidence>